<comment type="caution">
    <text evidence="3">The sequence shown here is derived from an EMBL/GenBank/DDBJ whole genome shotgun (WGS) entry which is preliminary data.</text>
</comment>
<name>A0ABU9CBF0_9BURK</name>
<keyword evidence="1" id="KW-1133">Transmembrane helix</keyword>
<accession>A0ABU9CBF0</accession>
<reference evidence="3 4" key="1">
    <citation type="submission" date="2024-04" db="EMBL/GenBank/DDBJ databases">
        <title>Novel species of the genus Ideonella isolated from streams.</title>
        <authorList>
            <person name="Lu H."/>
        </authorList>
    </citation>
    <scope>NUCLEOTIDE SEQUENCE [LARGE SCALE GENOMIC DNA]</scope>
    <source>
        <strain evidence="3 4">DXS22W</strain>
    </source>
</reference>
<keyword evidence="3" id="KW-0378">Hydrolase</keyword>
<organism evidence="3 4">
    <name type="scientific">Pseudaquabacterium inlustre</name>
    <dbReference type="NCBI Taxonomy" id="2984192"/>
    <lineage>
        <taxon>Bacteria</taxon>
        <taxon>Pseudomonadati</taxon>
        <taxon>Pseudomonadota</taxon>
        <taxon>Betaproteobacteria</taxon>
        <taxon>Burkholderiales</taxon>
        <taxon>Sphaerotilaceae</taxon>
        <taxon>Pseudaquabacterium</taxon>
    </lineage>
</organism>
<dbReference type="Pfam" id="PF02517">
    <property type="entry name" value="Rce1-like"/>
    <property type="match status" value="1"/>
</dbReference>
<proteinExistence type="predicted"/>
<protein>
    <submittedName>
        <fullName evidence="3">JDVT-CTERM system glutamic-type intramembrane protease</fullName>
    </submittedName>
</protein>
<keyword evidence="3" id="KW-0645">Protease</keyword>
<dbReference type="RefSeq" id="WP_341408865.1">
    <property type="nucleotide sequence ID" value="NZ_JBBUTH010000001.1"/>
</dbReference>
<evidence type="ECO:0000256" key="1">
    <source>
        <dbReference type="SAM" id="Phobius"/>
    </source>
</evidence>
<evidence type="ECO:0000259" key="2">
    <source>
        <dbReference type="Pfam" id="PF02517"/>
    </source>
</evidence>
<keyword evidence="1" id="KW-0812">Transmembrane</keyword>
<dbReference type="GO" id="GO:0008233">
    <property type="term" value="F:peptidase activity"/>
    <property type="evidence" value="ECO:0007669"/>
    <property type="project" value="UniProtKB-KW"/>
</dbReference>
<evidence type="ECO:0000313" key="3">
    <source>
        <dbReference type="EMBL" id="MEK8049194.1"/>
    </source>
</evidence>
<gene>
    <name evidence="3" type="ORF">AACH10_02980</name>
</gene>
<dbReference type="GO" id="GO:0006508">
    <property type="term" value="P:proteolysis"/>
    <property type="evidence" value="ECO:0007669"/>
    <property type="project" value="UniProtKB-KW"/>
</dbReference>
<sequence length="136" mass="15244">MSALPLFLPDWPSLCQSPLPWRQPMTLLWLCLGAPLLQEWALRAGLQEYLLRRAVARLGPAGDERRRERLLSVMLPALVFTLLQLGHGWLALQLALPVALLIGLVYLHTRDWFACACAHLAANAFAWLSCFPPPLP</sequence>
<evidence type="ECO:0000313" key="4">
    <source>
        <dbReference type="Proteomes" id="UP001365405"/>
    </source>
</evidence>
<keyword evidence="1" id="KW-0472">Membrane</keyword>
<feature type="domain" description="CAAX prenyl protease 2/Lysostaphin resistance protein A-like" evidence="2">
    <location>
        <begin position="22"/>
        <end position="125"/>
    </location>
</feature>
<keyword evidence="4" id="KW-1185">Reference proteome</keyword>
<dbReference type="EMBL" id="JBBUTH010000001">
    <property type="protein sequence ID" value="MEK8049194.1"/>
    <property type="molecule type" value="Genomic_DNA"/>
</dbReference>
<dbReference type="Proteomes" id="UP001365405">
    <property type="component" value="Unassembled WGS sequence"/>
</dbReference>
<feature type="transmembrane region" description="Helical" evidence="1">
    <location>
        <begin position="89"/>
        <end position="107"/>
    </location>
</feature>
<dbReference type="InterPro" id="IPR003675">
    <property type="entry name" value="Rce1/LyrA-like_dom"/>
</dbReference>